<evidence type="ECO:0000259" key="2">
    <source>
        <dbReference type="Pfam" id="PF13579"/>
    </source>
</evidence>
<dbReference type="Pfam" id="PF13579">
    <property type="entry name" value="Glyco_trans_4_4"/>
    <property type="match status" value="1"/>
</dbReference>
<evidence type="ECO:0000313" key="4">
    <source>
        <dbReference type="Proteomes" id="UP000626242"/>
    </source>
</evidence>
<evidence type="ECO:0000259" key="1">
    <source>
        <dbReference type="Pfam" id="PF00534"/>
    </source>
</evidence>
<feature type="domain" description="Glycosyl transferase family 1" evidence="1">
    <location>
        <begin position="189"/>
        <end position="382"/>
    </location>
</feature>
<organism evidence="3 4">
    <name type="scientific">Kaistella pullorum</name>
    <dbReference type="NCBI Taxonomy" id="2763074"/>
    <lineage>
        <taxon>Bacteria</taxon>
        <taxon>Pseudomonadati</taxon>
        <taxon>Bacteroidota</taxon>
        <taxon>Flavobacteriia</taxon>
        <taxon>Flavobacteriales</taxon>
        <taxon>Weeksellaceae</taxon>
        <taxon>Chryseobacterium group</taxon>
        <taxon>Kaistella</taxon>
    </lineage>
</organism>
<dbReference type="SUPFAM" id="SSF53756">
    <property type="entry name" value="UDP-Glycosyltransferase/glycogen phosphorylase"/>
    <property type="match status" value="1"/>
</dbReference>
<comment type="caution">
    <text evidence="3">The sequence shown here is derived from an EMBL/GenBank/DDBJ whole genome shotgun (WGS) entry which is preliminary data.</text>
</comment>
<dbReference type="RefSeq" id="WP_251832201.1">
    <property type="nucleotide sequence ID" value="NZ_JACSPS010000001.1"/>
</dbReference>
<gene>
    <name evidence="3" type="ORF">H9628_00715</name>
</gene>
<evidence type="ECO:0000313" key="3">
    <source>
        <dbReference type="EMBL" id="MBD8016988.1"/>
    </source>
</evidence>
<dbReference type="Proteomes" id="UP000626242">
    <property type="component" value="Unassembled WGS sequence"/>
</dbReference>
<keyword evidence="4" id="KW-1185">Reference proteome</keyword>
<reference evidence="3 4" key="1">
    <citation type="submission" date="2020-08" db="EMBL/GenBank/DDBJ databases">
        <title>A Genomic Blueprint of the Chicken Gut Microbiome.</title>
        <authorList>
            <person name="Gilroy R."/>
            <person name="Ravi A."/>
            <person name="Getino M."/>
            <person name="Pursley I."/>
            <person name="Horton D.L."/>
            <person name="Alikhan N.-F."/>
            <person name="Baker D."/>
            <person name="Gharbi K."/>
            <person name="Hall N."/>
            <person name="Watson M."/>
            <person name="Adriaenssens E.M."/>
            <person name="Foster-Nyarko E."/>
            <person name="Jarju S."/>
            <person name="Secka A."/>
            <person name="Antonio M."/>
            <person name="Oren A."/>
            <person name="Chaudhuri R."/>
            <person name="La Ragione R.M."/>
            <person name="Hildebrand F."/>
            <person name="Pallen M.J."/>
        </authorList>
    </citation>
    <scope>NUCLEOTIDE SEQUENCE [LARGE SCALE GENOMIC DNA]</scope>
    <source>
        <strain evidence="3 4">Sa1CVA4</strain>
    </source>
</reference>
<dbReference type="EMBL" id="JACSPS010000001">
    <property type="protein sequence ID" value="MBD8016988.1"/>
    <property type="molecule type" value="Genomic_DNA"/>
</dbReference>
<dbReference type="InterPro" id="IPR028098">
    <property type="entry name" value="Glyco_trans_4-like_N"/>
</dbReference>
<dbReference type="CDD" id="cd03808">
    <property type="entry name" value="GT4_CapM-like"/>
    <property type="match status" value="1"/>
</dbReference>
<dbReference type="Pfam" id="PF00534">
    <property type="entry name" value="Glycos_transf_1"/>
    <property type="match status" value="1"/>
</dbReference>
<dbReference type="PANTHER" id="PTHR45947">
    <property type="entry name" value="SULFOQUINOVOSYL TRANSFERASE SQD2"/>
    <property type="match status" value="1"/>
</dbReference>
<accession>A0ABR8WIU9</accession>
<proteinExistence type="predicted"/>
<sequence>MTKIFRIATIPLSLNILLNGQLRFLATFSDITAVSGAGFDLDKVAEREGVKIHEISIERKISIFRDFVSLIRLYRYFKKEKPDIIHSITPKAGLLSMIAGKWAGVPIRIHTFTGLIFPYRRGPMRHLLLSMDRVLCWHATHIYPEGQGVKDQLQNFRVTAKPLKVLANGNVNGIDTLHFSPDSVTAEAKQTLRDSLQIKPGDFVFLFVGRLVRDKGIRELVKAFWALEKLLTADPALTGEGSEPDDALSSQAEPRLHIRPKLILVGPLEQHLNPLRKETMALIEKNPNIITTGFQDDVRPYMAISDAFVFPSYREGFPNVVLQAGAMELPAIVTDINGSNEIVHNRQNGLVIPVKDENSLLAAMNEIVRDSNLRSVLTKNLRAEIEEKYSQQKVWEALREEYERLAP</sequence>
<feature type="domain" description="Glycosyltransferase subfamily 4-like N-terminal" evidence="2">
    <location>
        <begin position="45"/>
        <end position="169"/>
    </location>
</feature>
<dbReference type="PANTHER" id="PTHR45947:SF3">
    <property type="entry name" value="SULFOQUINOVOSYL TRANSFERASE SQD2"/>
    <property type="match status" value="1"/>
</dbReference>
<dbReference type="InterPro" id="IPR001296">
    <property type="entry name" value="Glyco_trans_1"/>
</dbReference>
<dbReference type="InterPro" id="IPR050194">
    <property type="entry name" value="Glycosyltransferase_grp1"/>
</dbReference>
<dbReference type="Gene3D" id="3.40.50.2000">
    <property type="entry name" value="Glycogen Phosphorylase B"/>
    <property type="match status" value="2"/>
</dbReference>
<name>A0ABR8WIU9_9FLAO</name>
<protein>
    <submittedName>
        <fullName evidence="3">Glycosyltransferase family 4 protein</fullName>
    </submittedName>
</protein>